<dbReference type="Pfam" id="PF02005">
    <property type="entry name" value="TRM"/>
    <property type="match status" value="1"/>
</dbReference>
<dbReference type="EMBL" id="CH991587">
    <property type="protein sequence ID" value="EDQ84437.1"/>
    <property type="molecule type" value="Genomic_DNA"/>
</dbReference>
<dbReference type="OMA" id="MKCCHEM"/>
<dbReference type="InterPro" id="IPR029063">
    <property type="entry name" value="SAM-dependent_MTases_sf"/>
</dbReference>
<evidence type="ECO:0000256" key="8">
    <source>
        <dbReference type="ARBA" id="ARBA00051897"/>
    </source>
</evidence>
<dbReference type="GO" id="GO:0000049">
    <property type="term" value="F:tRNA binding"/>
    <property type="evidence" value="ECO:0007669"/>
    <property type="project" value="UniProtKB-UniRule"/>
</dbReference>
<keyword evidence="12" id="KW-1185">Reference proteome</keyword>
<dbReference type="RefSeq" id="XP_001750732.1">
    <property type="nucleotide sequence ID" value="XM_001750680.1"/>
</dbReference>
<dbReference type="GeneID" id="5895990"/>
<dbReference type="GO" id="GO:0005634">
    <property type="term" value="C:nucleus"/>
    <property type="evidence" value="ECO:0000318"/>
    <property type="project" value="GO_Central"/>
</dbReference>
<evidence type="ECO:0000256" key="9">
    <source>
        <dbReference type="PROSITE-ProRule" id="PRU00958"/>
    </source>
</evidence>
<feature type="region of interest" description="Disordered" evidence="10">
    <location>
        <begin position="82"/>
        <end position="113"/>
    </location>
</feature>
<organism evidence="11 12">
    <name type="scientific">Monosiga brevicollis</name>
    <name type="common">Choanoflagellate</name>
    <dbReference type="NCBI Taxonomy" id="81824"/>
    <lineage>
        <taxon>Eukaryota</taxon>
        <taxon>Choanoflagellata</taxon>
        <taxon>Craspedida</taxon>
        <taxon>Salpingoecidae</taxon>
        <taxon>Monosiga</taxon>
    </lineage>
</organism>
<comment type="catalytic activity">
    <reaction evidence="8 9">
        <text>guanosine(26) in tRNA + 2 S-adenosyl-L-methionine = N(2)-dimethylguanosine(26) in tRNA + 2 S-adenosyl-L-homocysteine + 2 H(+)</text>
        <dbReference type="Rhea" id="RHEA:43140"/>
        <dbReference type="Rhea" id="RHEA-COMP:10359"/>
        <dbReference type="Rhea" id="RHEA-COMP:10360"/>
        <dbReference type="ChEBI" id="CHEBI:15378"/>
        <dbReference type="ChEBI" id="CHEBI:57856"/>
        <dbReference type="ChEBI" id="CHEBI:59789"/>
        <dbReference type="ChEBI" id="CHEBI:74269"/>
        <dbReference type="ChEBI" id="CHEBI:74513"/>
        <dbReference type="EC" id="2.1.1.216"/>
    </reaction>
</comment>
<dbReference type="SUPFAM" id="SSF53335">
    <property type="entry name" value="S-adenosyl-L-methionine-dependent methyltransferases"/>
    <property type="match status" value="1"/>
</dbReference>
<sequence>MTEKESPAGFVKVVEGKAAILFPEDEGVFYNPVQEFNRDLSTCVILNFANRFMPDTSDPWGKKHARRTSHALGDPLFEGSHRKEAEEQIKAQSPAVESTPAPGERTMYNPSDASFDRETQGIRILEALAASGLRSIRYYREIPAIRSIVCNDFSQAAVENIRRNLAYNDIAESGIIPNFGDANVVMHDASTRPGARFDVVDLDPYGTASPFLDAAVKSITDGDMAVLAGAHPDACYAKYGSVSLKGPFCHESGVRILLNSISTAAARYGSYIQPLMSCSIDFYCRVFVRVFKGPAKAKLSAQHNGVVYMCPRCHSFASASFGRFGDKNKFRHGHAPSVGDHCQHCGGPFQIGGPLWLGPMHDPDFVGQCADYLKAHRDDFGTADRMEGMFAICKEELPDAPFHYNVSDLAHTAHCQSIPHDTFRSALVNAGYRVSPTHTNPQGMKTDAPSTFIWDLLREWVKTNPVKKEHYEGESPGALILKAPMTHTVDMTFNKASRPKSVDAKIVRFQENPTANWGPKARAGSKKRTDSDGKKTQPKKAKADEE</sequence>
<comment type="similarity">
    <text evidence="9">Belongs to the class I-like SAM-binding methyltransferase superfamily. Trm1 family.</text>
</comment>
<keyword evidence="2 9" id="KW-0489">Methyltransferase</keyword>
<evidence type="ECO:0000256" key="1">
    <source>
        <dbReference type="ARBA" id="ARBA00022555"/>
    </source>
</evidence>
<dbReference type="InterPro" id="IPR002905">
    <property type="entry name" value="Trm1"/>
</dbReference>
<dbReference type="Gene3D" id="3.30.56.70">
    <property type="entry name" value="N2,N2-dimethylguanosine tRNA methyltransferase, C-terminal domain"/>
    <property type="match status" value="1"/>
</dbReference>
<dbReference type="GO" id="GO:0002940">
    <property type="term" value="P:tRNA N2-guanine methylation"/>
    <property type="evidence" value="ECO:0000318"/>
    <property type="project" value="GO_Central"/>
</dbReference>
<proteinExistence type="inferred from homology"/>
<dbReference type="CDD" id="cd02440">
    <property type="entry name" value="AdoMet_MTases"/>
    <property type="match status" value="1"/>
</dbReference>
<dbReference type="PROSITE" id="PS51626">
    <property type="entry name" value="SAM_MT_TRM1"/>
    <property type="match status" value="1"/>
</dbReference>
<evidence type="ECO:0000256" key="2">
    <source>
        <dbReference type="ARBA" id="ARBA00022603"/>
    </source>
</evidence>
<evidence type="ECO:0000256" key="5">
    <source>
        <dbReference type="ARBA" id="ARBA00022694"/>
    </source>
</evidence>
<evidence type="ECO:0000313" key="11">
    <source>
        <dbReference type="EMBL" id="EDQ84437.1"/>
    </source>
</evidence>
<keyword evidence="5 9" id="KW-0819">tRNA processing</keyword>
<evidence type="ECO:0000256" key="4">
    <source>
        <dbReference type="ARBA" id="ARBA00022691"/>
    </source>
</evidence>
<dbReference type="eggNOG" id="KOG1253">
    <property type="taxonomic scope" value="Eukaryota"/>
</dbReference>
<evidence type="ECO:0000256" key="3">
    <source>
        <dbReference type="ARBA" id="ARBA00022679"/>
    </source>
</evidence>
<keyword evidence="4 9" id="KW-0949">S-adenosyl-L-methionine</keyword>
<accession>A9VDF1</accession>
<dbReference type="PANTHER" id="PTHR10631">
    <property type="entry name" value="N 2 ,N 2 -DIMETHYLGUANOSINE TRNA METHYLTRANSFERASE"/>
    <property type="match status" value="1"/>
</dbReference>
<evidence type="ECO:0000313" key="12">
    <source>
        <dbReference type="Proteomes" id="UP000001357"/>
    </source>
</evidence>
<dbReference type="GO" id="GO:0160104">
    <property type="term" value="F:tRNA (guanine(26)-N2)-dimethyltransferase activity"/>
    <property type="evidence" value="ECO:0007669"/>
    <property type="project" value="UniProtKB-UniRule"/>
</dbReference>
<dbReference type="FunCoup" id="A9VDF1">
    <property type="interactions" value="1486"/>
</dbReference>
<keyword evidence="6 9" id="KW-0694">RNA-binding</keyword>
<evidence type="ECO:0000256" key="10">
    <source>
        <dbReference type="SAM" id="MobiDB-lite"/>
    </source>
</evidence>
<reference evidence="11 12" key="1">
    <citation type="journal article" date="2008" name="Nature">
        <title>The genome of the choanoflagellate Monosiga brevicollis and the origin of metazoans.</title>
        <authorList>
            <consortium name="JGI Sequencing"/>
            <person name="King N."/>
            <person name="Westbrook M.J."/>
            <person name="Young S.L."/>
            <person name="Kuo A."/>
            <person name="Abedin M."/>
            <person name="Chapman J."/>
            <person name="Fairclough S."/>
            <person name="Hellsten U."/>
            <person name="Isogai Y."/>
            <person name="Letunic I."/>
            <person name="Marr M."/>
            <person name="Pincus D."/>
            <person name="Putnam N."/>
            <person name="Rokas A."/>
            <person name="Wright K.J."/>
            <person name="Zuzow R."/>
            <person name="Dirks W."/>
            <person name="Good M."/>
            <person name="Goodstein D."/>
            <person name="Lemons D."/>
            <person name="Li W."/>
            <person name="Lyons J.B."/>
            <person name="Morris A."/>
            <person name="Nichols S."/>
            <person name="Richter D.J."/>
            <person name="Salamov A."/>
            <person name="Bork P."/>
            <person name="Lim W.A."/>
            <person name="Manning G."/>
            <person name="Miller W.T."/>
            <person name="McGinnis W."/>
            <person name="Shapiro H."/>
            <person name="Tjian R."/>
            <person name="Grigoriev I.V."/>
            <person name="Rokhsar D."/>
        </authorList>
    </citation>
    <scope>NUCLEOTIDE SEQUENCE [LARGE SCALE GENOMIC DNA]</scope>
    <source>
        <strain evidence="12">MX1 / ATCC 50154</strain>
    </source>
</reference>
<dbReference type="AlphaFoldDB" id="A9VDF1"/>
<feature type="compositionally biased region" description="Basic and acidic residues" evidence="10">
    <location>
        <begin position="527"/>
        <end position="546"/>
    </location>
</feature>
<protein>
    <recommendedName>
        <fullName evidence="7 9">tRNA (guanine(26)-N(2))-dimethyltransferase</fullName>
        <ecNumber evidence="7 9">2.1.1.216</ecNumber>
    </recommendedName>
</protein>
<dbReference type="KEGG" id="mbr:MONBRDRAFT_34698"/>
<name>A9VDF1_MONBE</name>
<dbReference type="FunFam" id="3.30.56.70:FF:000001">
    <property type="entry name" value="tRNA (guanine(26)-N(2))-dimethyltransferase"/>
    <property type="match status" value="1"/>
</dbReference>
<feature type="region of interest" description="Disordered" evidence="10">
    <location>
        <begin position="507"/>
        <end position="546"/>
    </location>
</feature>
<keyword evidence="3 9" id="KW-0808">Transferase</keyword>
<dbReference type="InterPro" id="IPR042296">
    <property type="entry name" value="tRNA_met_Trm1_C"/>
</dbReference>
<dbReference type="InParanoid" id="A9VDF1"/>
<dbReference type="Gene3D" id="3.40.50.150">
    <property type="entry name" value="Vaccinia Virus protein VP39"/>
    <property type="match status" value="1"/>
</dbReference>
<dbReference type="EC" id="2.1.1.216" evidence="7 9"/>
<gene>
    <name evidence="11" type="ORF">MONBRDRAFT_34698</name>
</gene>
<dbReference type="STRING" id="81824.A9VDF1"/>
<evidence type="ECO:0000256" key="6">
    <source>
        <dbReference type="ARBA" id="ARBA00022884"/>
    </source>
</evidence>
<dbReference type="NCBIfam" id="TIGR00308">
    <property type="entry name" value="TRM1"/>
    <property type="match status" value="1"/>
</dbReference>
<evidence type="ECO:0000256" key="7">
    <source>
        <dbReference type="ARBA" id="ARBA00039099"/>
    </source>
</evidence>
<dbReference type="PANTHER" id="PTHR10631:SF3">
    <property type="entry name" value="TRNA (GUANINE(26)-N(2))-DIMETHYLTRANSFERASE"/>
    <property type="match status" value="1"/>
</dbReference>
<keyword evidence="1 9" id="KW-0820">tRNA-binding</keyword>
<dbReference type="Proteomes" id="UP000001357">
    <property type="component" value="Unassembled WGS sequence"/>
</dbReference>